<dbReference type="GO" id="GO:0006334">
    <property type="term" value="P:nucleosome assembly"/>
    <property type="evidence" value="ECO:0007669"/>
    <property type="project" value="InterPro"/>
</dbReference>
<sequence>MQRDTRLVSPSAAPSASVAVDQAASTSGGPSKGEIGPRTSSQTLRKPSISKVILRAVTDKGAHSRASLAALKKAVTTTGYNMTTNNWRFKRALQNLLKKGVLKQVTGKGASGSFRLGKKQAFKSKRKAKRRRRQRRVRRQEPGQRRSGPCQPLLGPRKSHKRLLKGVHRMVKGHHH</sequence>
<dbReference type="FunFam" id="1.10.10.10:FF:000724">
    <property type="entry name" value="Histone H1-like protein in spermatids 1"/>
    <property type="match status" value="1"/>
</dbReference>
<proteinExistence type="predicted"/>
<dbReference type="PROSITE" id="PS51504">
    <property type="entry name" value="H15"/>
    <property type="match status" value="1"/>
</dbReference>
<keyword evidence="6" id="KW-0744">Spermatogenesis</keyword>
<keyword evidence="2" id="KW-0217">Developmental protein</keyword>
<evidence type="ECO:0000256" key="10">
    <source>
        <dbReference type="ARBA" id="ARBA00023242"/>
    </source>
</evidence>
<evidence type="ECO:0000256" key="4">
    <source>
        <dbReference type="ARBA" id="ARBA00022782"/>
    </source>
</evidence>
<dbReference type="SMART" id="SM00526">
    <property type="entry name" value="H15"/>
    <property type="match status" value="1"/>
</dbReference>
<dbReference type="Pfam" id="PF00538">
    <property type="entry name" value="Linker_histone"/>
    <property type="match status" value="1"/>
</dbReference>
<keyword evidence="8" id="KW-0238">DNA-binding</keyword>
<dbReference type="GeneID" id="106021589"/>
<evidence type="ECO:0000256" key="9">
    <source>
        <dbReference type="ARBA" id="ARBA00023163"/>
    </source>
</evidence>
<dbReference type="SUPFAM" id="SSF46785">
    <property type="entry name" value="Winged helix' DNA-binding domain"/>
    <property type="match status" value="1"/>
</dbReference>
<evidence type="ECO:0000256" key="8">
    <source>
        <dbReference type="ARBA" id="ARBA00023125"/>
    </source>
</evidence>
<dbReference type="Proteomes" id="UP000886700">
    <property type="component" value="Unplaced"/>
</dbReference>
<evidence type="ECO:0000256" key="5">
    <source>
        <dbReference type="ARBA" id="ARBA00022853"/>
    </source>
</evidence>
<dbReference type="InterPro" id="IPR005818">
    <property type="entry name" value="Histone_H1/H5_H15"/>
</dbReference>
<evidence type="ECO:0000256" key="14">
    <source>
        <dbReference type="SAM" id="MobiDB-lite"/>
    </source>
</evidence>
<evidence type="ECO:0000256" key="2">
    <source>
        <dbReference type="ARBA" id="ARBA00022473"/>
    </source>
</evidence>
<evidence type="ECO:0000256" key="11">
    <source>
        <dbReference type="ARBA" id="ARBA00055987"/>
    </source>
</evidence>
<feature type="compositionally biased region" description="Low complexity" evidence="14">
    <location>
        <begin position="8"/>
        <end position="27"/>
    </location>
</feature>
<feature type="region of interest" description="Disordered" evidence="14">
    <location>
        <begin position="1"/>
        <end position="44"/>
    </location>
</feature>
<keyword evidence="16" id="KW-1185">Reference proteome</keyword>
<keyword evidence="1" id="KW-0158">Chromosome</keyword>
<keyword evidence="4" id="KW-0221">Differentiation</keyword>
<evidence type="ECO:0000256" key="1">
    <source>
        <dbReference type="ARBA" id="ARBA00022454"/>
    </source>
</evidence>
<evidence type="ECO:0000259" key="15">
    <source>
        <dbReference type="PROSITE" id="PS51504"/>
    </source>
</evidence>
<name>A0A1U8CB85_MESAU</name>
<reference evidence="17" key="1">
    <citation type="submission" date="2025-08" db="UniProtKB">
        <authorList>
            <consortium name="RefSeq"/>
        </authorList>
    </citation>
    <scope>IDENTIFICATION</scope>
    <source>
        <tissue evidence="17">Liver</tissue>
    </source>
</reference>
<feature type="compositionally biased region" description="Basic residues" evidence="14">
    <location>
        <begin position="116"/>
        <end position="138"/>
    </location>
</feature>
<feature type="domain" description="H15" evidence="15">
    <location>
        <begin position="45"/>
        <end position="118"/>
    </location>
</feature>
<dbReference type="InterPro" id="IPR036388">
    <property type="entry name" value="WH-like_DNA-bd_sf"/>
</dbReference>
<evidence type="ECO:0000256" key="13">
    <source>
        <dbReference type="ARBA" id="ARBA00081945"/>
    </source>
</evidence>
<dbReference type="Gene3D" id="1.10.10.10">
    <property type="entry name" value="Winged helix-like DNA-binding domain superfamily/Winged helix DNA-binding domain"/>
    <property type="match status" value="1"/>
</dbReference>
<accession>A0A1U8CB85</accession>
<protein>
    <recommendedName>
        <fullName evidence="12">Histone H1.9</fullName>
    </recommendedName>
    <alternativeName>
        <fullName evidence="13">Spermatid-specific linker histone H1-like protein</fullName>
    </alternativeName>
</protein>
<gene>
    <name evidence="17" type="primary">LOC106021589</name>
</gene>
<evidence type="ECO:0000256" key="7">
    <source>
        <dbReference type="ARBA" id="ARBA00023015"/>
    </source>
</evidence>
<dbReference type="GO" id="GO:0030154">
    <property type="term" value="P:cell differentiation"/>
    <property type="evidence" value="ECO:0007669"/>
    <property type="project" value="UniProtKB-KW"/>
</dbReference>
<dbReference type="GO" id="GO:0030261">
    <property type="term" value="P:chromosome condensation"/>
    <property type="evidence" value="ECO:0007669"/>
    <property type="project" value="UniProtKB-ARBA"/>
</dbReference>
<keyword evidence="7" id="KW-0805">Transcription regulation</keyword>
<evidence type="ECO:0000256" key="6">
    <source>
        <dbReference type="ARBA" id="ARBA00022871"/>
    </source>
</evidence>
<evidence type="ECO:0000313" key="17">
    <source>
        <dbReference type="RefSeq" id="XP_012973063.1"/>
    </source>
</evidence>
<keyword evidence="5" id="KW-0156">Chromatin regulator</keyword>
<keyword evidence="9" id="KW-0804">Transcription</keyword>
<dbReference type="KEGG" id="maua:106021589"/>
<evidence type="ECO:0000256" key="12">
    <source>
        <dbReference type="ARBA" id="ARBA00073461"/>
    </source>
</evidence>
<dbReference type="AlphaFoldDB" id="A0A1U8CB85"/>
<organism evidence="16 17">
    <name type="scientific">Mesocricetus auratus</name>
    <name type="common">Golden hamster</name>
    <dbReference type="NCBI Taxonomy" id="10036"/>
    <lineage>
        <taxon>Eukaryota</taxon>
        <taxon>Metazoa</taxon>
        <taxon>Chordata</taxon>
        <taxon>Craniata</taxon>
        <taxon>Vertebrata</taxon>
        <taxon>Euteleostomi</taxon>
        <taxon>Mammalia</taxon>
        <taxon>Eutheria</taxon>
        <taxon>Euarchontoglires</taxon>
        <taxon>Glires</taxon>
        <taxon>Rodentia</taxon>
        <taxon>Myomorpha</taxon>
        <taxon>Muroidea</taxon>
        <taxon>Cricetidae</taxon>
        <taxon>Cricetinae</taxon>
        <taxon>Mesocricetus</taxon>
    </lineage>
</organism>
<dbReference type="InterPro" id="IPR036390">
    <property type="entry name" value="WH_DNA-bd_sf"/>
</dbReference>
<dbReference type="GO" id="GO:0007283">
    <property type="term" value="P:spermatogenesis"/>
    <property type="evidence" value="ECO:0007669"/>
    <property type="project" value="UniProtKB-KW"/>
</dbReference>
<dbReference type="RefSeq" id="XP_012973063.1">
    <property type="nucleotide sequence ID" value="XM_013117609.3"/>
</dbReference>
<evidence type="ECO:0000313" key="16">
    <source>
        <dbReference type="Proteomes" id="UP000886700"/>
    </source>
</evidence>
<keyword evidence="10" id="KW-0539">Nucleus</keyword>
<feature type="region of interest" description="Disordered" evidence="14">
    <location>
        <begin position="108"/>
        <end position="160"/>
    </location>
</feature>
<dbReference type="GO" id="GO:0000786">
    <property type="term" value="C:nucleosome"/>
    <property type="evidence" value="ECO:0007669"/>
    <property type="project" value="InterPro"/>
</dbReference>
<dbReference type="GO" id="GO:0003677">
    <property type="term" value="F:DNA binding"/>
    <property type="evidence" value="ECO:0007669"/>
    <property type="project" value="UniProtKB-KW"/>
</dbReference>
<keyword evidence="3" id="KW-0597">Phosphoprotein</keyword>
<evidence type="ECO:0000256" key="3">
    <source>
        <dbReference type="ARBA" id="ARBA00022553"/>
    </source>
</evidence>
<comment type="function">
    <text evidence="11">DNA-binding protein that may be implicated in chromatin remodeling and/or transcriptional regulation during spermiogenesis, the process of spermatid maturation into spermatozoa.</text>
</comment>
<dbReference type="OrthoDB" id="10070184at2759"/>